<proteinExistence type="predicted"/>
<gene>
    <name evidence="1" type="ORF">P6N53_07775</name>
</gene>
<evidence type="ECO:0000313" key="1">
    <source>
        <dbReference type="EMBL" id="MDO7787113.1"/>
    </source>
</evidence>
<dbReference type="Proteomes" id="UP001172911">
    <property type="component" value="Unassembled WGS sequence"/>
</dbReference>
<sequence>MAEGATEDDAGHVELATVAETKEGTDTARAVHPLGVRNALVAFVADGTVNKLVTTGEQIFQNVRRYQNSRTLPPTGLVEIGRFLIAGTSRQIDIYGRVQQQTSSRLAFTKFDAIVRTSTSNTYDGHRLRQEIVSSDTAQTRIRLFYKNVAQGLEIVLCVDSTGSQFGSYDISVAGRTPVDADMNRAGEYTAFNGAGYTEITTNMGGTTHISTNTPGSSDGNDGDMWFKYA</sequence>
<name>A0AAW7ZCE1_9FIRM</name>
<comment type="caution">
    <text evidence="1">The sequence shown here is derived from an EMBL/GenBank/DDBJ whole genome shotgun (WGS) entry which is preliminary data.</text>
</comment>
<organism evidence="1 2">
    <name type="scientific">Desulforamulus aquiferis</name>
    <dbReference type="NCBI Taxonomy" id="1397668"/>
    <lineage>
        <taxon>Bacteria</taxon>
        <taxon>Bacillati</taxon>
        <taxon>Bacillota</taxon>
        <taxon>Clostridia</taxon>
        <taxon>Eubacteriales</taxon>
        <taxon>Peptococcaceae</taxon>
        <taxon>Desulforamulus</taxon>
    </lineage>
</organism>
<dbReference type="AlphaFoldDB" id="A0AAW7ZCE1"/>
<reference evidence="1" key="1">
    <citation type="journal article" date="2023" name="J. Hazard. Mater.">
        <title>Anaerobic biodegradation of pyrene and benzo[a]pyrene by a new sulfate-reducing Desulforamulus aquiferis strain DSA.</title>
        <authorList>
            <person name="Zhang Z."/>
            <person name="Sun J."/>
            <person name="Gong X."/>
            <person name="Wang C."/>
            <person name="Wang H."/>
        </authorList>
    </citation>
    <scope>NUCLEOTIDE SEQUENCE</scope>
    <source>
        <strain evidence="1">DSA</strain>
    </source>
</reference>
<reference evidence="1" key="2">
    <citation type="submission" date="2023-03" db="EMBL/GenBank/DDBJ databases">
        <authorList>
            <person name="Zhang Z."/>
        </authorList>
    </citation>
    <scope>NUCLEOTIDE SEQUENCE</scope>
    <source>
        <strain evidence="1">DSA</strain>
    </source>
</reference>
<keyword evidence="2" id="KW-1185">Reference proteome</keyword>
<protein>
    <submittedName>
        <fullName evidence="1">Uncharacterized protein</fullName>
    </submittedName>
</protein>
<dbReference type="RefSeq" id="WP_304542256.1">
    <property type="nucleotide sequence ID" value="NZ_JARPTC010000010.1"/>
</dbReference>
<evidence type="ECO:0000313" key="2">
    <source>
        <dbReference type="Proteomes" id="UP001172911"/>
    </source>
</evidence>
<accession>A0AAW7ZCE1</accession>
<dbReference type="EMBL" id="JARPTC010000010">
    <property type="protein sequence ID" value="MDO7787113.1"/>
    <property type="molecule type" value="Genomic_DNA"/>
</dbReference>